<accession>A0ABS1ZMD6</accession>
<organism evidence="1 2">
    <name type="scientific">Pseudomonas weihenstephanensis</name>
    <dbReference type="NCBI Taxonomy" id="1608994"/>
    <lineage>
        <taxon>Bacteria</taxon>
        <taxon>Pseudomonadati</taxon>
        <taxon>Pseudomonadota</taxon>
        <taxon>Gammaproteobacteria</taxon>
        <taxon>Pseudomonadales</taxon>
        <taxon>Pseudomonadaceae</taxon>
        <taxon>Pseudomonas</taxon>
    </lineage>
</organism>
<gene>
    <name evidence="1" type="ORF">GYN02_21065</name>
</gene>
<evidence type="ECO:0000313" key="1">
    <source>
        <dbReference type="EMBL" id="MBM1197656.1"/>
    </source>
</evidence>
<dbReference type="EMBL" id="JAAEBW010000017">
    <property type="protein sequence ID" value="MBM1197656.1"/>
    <property type="molecule type" value="Genomic_DNA"/>
</dbReference>
<protein>
    <submittedName>
        <fullName evidence="1">Uncharacterized protein</fullName>
    </submittedName>
</protein>
<reference evidence="1 2" key="1">
    <citation type="submission" date="2020-01" db="EMBL/GenBank/DDBJ databases">
        <title>Comparative genomics of meat spoilage bacteria.</title>
        <authorList>
            <person name="Hilgarth M."/>
            <person name="Vogel R.F."/>
        </authorList>
    </citation>
    <scope>NUCLEOTIDE SEQUENCE [LARGE SCALE GENOMIC DNA]</scope>
    <source>
        <strain evidence="1 2">TMW2.2077</strain>
    </source>
</reference>
<evidence type="ECO:0000313" key="2">
    <source>
        <dbReference type="Proteomes" id="UP000809529"/>
    </source>
</evidence>
<comment type="caution">
    <text evidence="1">The sequence shown here is derived from an EMBL/GenBank/DDBJ whole genome shotgun (WGS) entry which is preliminary data.</text>
</comment>
<dbReference type="Proteomes" id="UP000809529">
    <property type="component" value="Unassembled WGS sequence"/>
</dbReference>
<name>A0ABS1ZMD6_9PSED</name>
<proteinExistence type="predicted"/>
<keyword evidence="2" id="KW-1185">Reference proteome</keyword>
<sequence>MQNQITLRDIENLKKLAKQARALHPGLSHAQRLNLMAQDHLRARNYHEVRKWVARSLEQHYEPKDSGVVYCKLCRFTFGPAIAQDSTTHEKRHLNFEDALFSLGTLPTAHATREQKKREAHSLIHSAPSAAEELVGVEQLVSAWYDRSLESAIDNGDWKKHPSIAEYAAMIFPTVQMWLQQSRELYLSKYGCKRGVIPEGQTTWVQPEG</sequence>
<dbReference type="RefSeq" id="WP_203303816.1">
    <property type="nucleotide sequence ID" value="NZ_JAAEBW010000017.1"/>
</dbReference>